<sequence length="166" mass="18885">MDFSAFSSYQVLDINDDLAIEKAYTICQSNPLYYDHCPPFVTKESLKETITYCPPDSGLENKHFFLLMEQDSPLAIVDLIESYPDPDTSLLGLFMVNASYQGQGLGSQLVEELCDFLKRSGFQRLRLGWIKGNPQAEAFWLKNAFQVIEEKESLEGHHIVVAQRIL</sequence>
<dbReference type="EMBL" id="LT906439">
    <property type="protein sequence ID" value="SNU86604.1"/>
    <property type="molecule type" value="Genomic_DNA"/>
</dbReference>
<name>A0A239SPF1_9STRE</name>
<keyword evidence="3" id="KW-1185">Reference proteome</keyword>
<feature type="domain" description="N-acetyltransferase" evidence="1">
    <location>
        <begin position="19"/>
        <end position="166"/>
    </location>
</feature>
<dbReference type="Pfam" id="PF00583">
    <property type="entry name" value="Acetyltransf_1"/>
    <property type="match status" value="1"/>
</dbReference>
<accession>A0A239SPF1</accession>
<dbReference type="Proteomes" id="UP000215185">
    <property type="component" value="Chromosome 1"/>
</dbReference>
<dbReference type="InterPro" id="IPR016181">
    <property type="entry name" value="Acyl_CoA_acyltransferase"/>
</dbReference>
<dbReference type="OrthoDB" id="9782266at2"/>
<dbReference type="InterPro" id="IPR000182">
    <property type="entry name" value="GNAT_dom"/>
</dbReference>
<dbReference type="STRING" id="1123308.GCA_000380085_00629"/>
<dbReference type="KEGG" id="smen:SAMEA4412692_0300"/>
<keyword evidence="2" id="KW-0808">Transferase</keyword>
<dbReference type="Gene3D" id="3.40.630.30">
    <property type="match status" value="1"/>
</dbReference>
<dbReference type="AlphaFoldDB" id="A0A239SPF1"/>
<reference evidence="2 3" key="1">
    <citation type="submission" date="2017-06" db="EMBL/GenBank/DDBJ databases">
        <authorList>
            <consortium name="Pathogen Informatics"/>
        </authorList>
    </citation>
    <scope>NUCLEOTIDE SEQUENCE [LARGE SCALE GENOMIC DNA]</scope>
    <source>
        <strain evidence="2 3">NCTC13788</strain>
    </source>
</reference>
<gene>
    <name evidence="2" type="ORF">SAMEA4412692_00300</name>
</gene>
<organism evidence="2 3">
    <name type="scientific">Streptococcus merionis</name>
    <dbReference type="NCBI Taxonomy" id="400065"/>
    <lineage>
        <taxon>Bacteria</taxon>
        <taxon>Bacillati</taxon>
        <taxon>Bacillota</taxon>
        <taxon>Bacilli</taxon>
        <taxon>Lactobacillales</taxon>
        <taxon>Streptococcaceae</taxon>
        <taxon>Streptococcus</taxon>
    </lineage>
</organism>
<dbReference type="PROSITE" id="PS51186">
    <property type="entry name" value="GNAT"/>
    <property type="match status" value="1"/>
</dbReference>
<evidence type="ECO:0000313" key="2">
    <source>
        <dbReference type="EMBL" id="SNU86604.1"/>
    </source>
</evidence>
<protein>
    <submittedName>
        <fullName evidence="2">Acetyltransferase</fullName>
    </submittedName>
</protein>
<dbReference type="RefSeq" id="WP_018373199.1">
    <property type="nucleotide sequence ID" value="NZ_LT906439.1"/>
</dbReference>
<dbReference type="eggNOG" id="COG1670">
    <property type="taxonomic scope" value="Bacteria"/>
</dbReference>
<evidence type="ECO:0000259" key="1">
    <source>
        <dbReference type="PROSITE" id="PS51186"/>
    </source>
</evidence>
<dbReference type="GO" id="GO:0016747">
    <property type="term" value="F:acyltransferase activity, transferring groups other than amino-acyl groups"/>
    <property type="evidence" value="ECO:0007669"/>
    <property type="project" value="InterPro"/>
</dbReference>
<dbReference type="SUPFAM" id="SSF55729">
    <property type="entry name" value="Acyl-CoA N-acyltransferases (Nat)"/>
    <property type="match status" value="1"/>
</dbReference>
<dbReference type="CDD" id="cd04301">
    <property type="entry name" value="NAT_SF"/>
    <property type="match status" value="1"/>
</dbReference>
<proteinExistence type="predicted"/>
<evidence type="ECO:0000313" key="3">
    <source>
        <dbReference type="Proteomes" id="UP000215185"/>
    </source>
</evidence>